<reference evidence="3" key="1">
    <citation type="journal article" date="2020" name="Stud. Mycol.">
        <title>101 Dothideomycetes genomes: a test case for predicting lifestyles and emergence of pathogens.</title>
        <authorList>
            <person name="Haridas S."/>
            <person name="Albert R."/>
            <person name="Binder M."/>
            <person name="Bloem J."/>
            <person name="Labutti K."/>
            <person name="Salamov A."/>
            <person name="Andreopoulos B."/>
            <person name="Baker S."/>
            <person name="Barry K."/>
            <person name="Bills G."/>
            <person name="Bluhm B."/>
            <person name="Cannon C."/>
            <person name="Castanera R."/>
            <person name="Culley D."/>
            <person name="Daum C."/>
            <person name="Ezra D."/>
            <person name="Gonzalez J."/>
            <person name="Henrissat B."/>
            <person name="Kuo A."/>
            <person name="Liang C."/>
            <person name="Lipzen A."/>
            <person name="Lutzoni F."/>
            <person name="Magnuson J."/>
            <person name="Mondo S."/>
            <person name="Nolan M."/>
            <person name="Ohm R."/>
            <person name="Pangilinan J."/>
            <person name="Park H.-J."/>
            <person name="Ramirez L."/>
            <person name="Alfaro M."/>
            <person name="Sun H."/>
            <person name="Tritt A."/>
            <person name="Yoshinaga Y."/>
            <person name="Zwiers L.-H."/>
            <person name="Turgeon B."/>
            <person name="Goodwin S."/>
            <person name="Spatafora J."/>
            <person name="Crous P."/>
            <person name="Grigoriev I."/>
        </authorList>
    </citation>
    <scope>NUCLEOTIDE SEQUENCE</scope>
    <source>
        <strain evidence="3">CBS 113818</strain>
    </source>
</reference>
<dbReference type="Proteomes" id="UP000799424">
    <property type="component" value="Unassembled WGS sequence"/>
</dbReference>
<dbReference type="InterPro" id="IPR052538">
    <property type="entry name" value="Flavonoid_dioxygenase-like"/>
</dbReference>
<dbReference type="FunFam" id="2.60.120.10:FF:000601">
    <property type="entry name" value="Mannose-1-phosphate guanylyltransferase/mannose-6-phosphate isomerase"/>
    <property type="match status" value="1"/>
</dbReference>
<dbReference type="InterPro" id="IPR013096">
    <property type="entry name" value="Cupin_2"/>
</dbReference>
<dbReference type="PANTHER" id="PTHR43346">
    <property type="entry name" value="LIGAND BINDING DOMAIN PROTEIN, PUTATIVE (AFU_ORTHOLOGUE AFUA_6G14370)-RELATED"/>
    <property type="match status" value="1"/>
</dbReference>
<feature type="region of interest" description="Disordered" evidence="1">
    <location>
        <begin position="179"/>
        <end position="224"/>
    </location>
</feature>
<dbReference type="PANTHER" id="PTHR43346:SF1">
    <property type="entry name" value="QUERCETIN 2,3-DIOXYGENASE-RELATED"/>
    <property type="match status" value="1"/>
</dbReference>
<sequence length="224" mass="24487">MTRPSTSLISQSQMSMFKSKHFTPTRLIRYITPKPSASIFTRTFTSSPQYFASSPKMDAFKKAGNRANAPPSHDMVHFPGLMSEKRSFGDFRTVLHTGLFSQVVAMEVPVGGDIGDEVHTVDQILLFTSGRGLATVNGKDQEVKAGDVVVVPAGTQHQFVTKGDQPLELITVYSPAEHLPSSVHKTKEEGDKAEDDGVDEAPEWSLKSKDENVKNGNVSESGKY</sequence>
<feature type="compositionally biased region" description="Acidic residues" evidence="1">
    <location>
        <begin position="191"/>
        <end position="202"/>
    </location>
</feature>
<accession>A0A6A6ZRP9</accession>
<dbReference type="CDD" id="cd02223">
    <property type="entry name" value="cupin_Bh2720-like"/>
    <property type="match status" value="1"/>
</dbReference>
<protein>
    <submittedName>
        <fullName evidence="3">RmlC-like cupin</fullName>
    </submittedName>
</protein>
<dbReference type="InterPro" id="IPR014710">
    <property type="entry name" value="RmlC-like_jellyroll"/>
</dbReference>
<name>A0A6A6ZRP9_9PLEO</name>
<feature type="domain" description="Cupin type-2" evidence="2">
    <location>
        <begin position="106"/>
        <end position="173"/>
    </location>
</feature>
<gene>
    <name evidence="3" type="ORF">CC86DRAFT_372833</name>
</gene>
<dbReference type="SUPFAM" id="SSF51182">
    <property type="entry name" value="RmlC-like cupins"/>
    <property type="match status" value="1"/>
</dbReference>
<proteinExistence type="predicted"/>
<organism evidence="3 4">
    <name type="scientific">Ophiobolus disseminans</name>
    <dbReference type="NCBI Taxonomy" id="1469910"/>
    <lineage>
        <taxon>Eukaryota</taxon>
        <taxon>Fungi</taxon>
        <taxon>Dikarya</taxon>
        <taxon>Ascomycota</taxon>
        <taxon>Pezizomycotina</taxon>
        <taxon>Dothideomycetes</taxon>
        <taxon>Pleosporomycetidae</taxon>
        <taxon>Pleosporales</taxon>
        <taxon>Pleosporineae</taxon>
        <taxon>Phaeosphaeriaceae</taxon>
        <taxon>Ophiobolus</taxon>
    </lineage>
</organism>
<evidence type="ECO:0000313" key="4">
    <source>
        <dbReference type="Proteomes" id="UP000799424"/>
    </source>
</evidence>
<dbReference type="Pfam" id="PF07883">
    <property type="entry name" value="Cupin_2"/>
    <property type="match status" value="1"/>
</dbReference>
<evidence type="ECO:0000259" key="2">
    <source>
        <dbReference type="Pfam" id="PF07883"/>
    </source>
</evidence>
<keyword evidence="4" id="KW-1185">Reference proteome</keyword>
<feature type="compositionally biased region" description="Polar residues" evidence="1">
    <location>
        <begin position="214"/>
        <end position="224"/>
    </location>
</feature>
<dbReference type="Gene3D" id="2.60.120.10">
    <property type="entry name" value="Jelly Rolls"/>
    <property type="match status" value="1"/>
</dbReference>
<dbReference type="EMBL" id="MU006233">
    <property type="protein sequence ID" value="KAF2823124.1"/>
    <property type="molecule type" value="Genomic_DNA"/>
</dbReference>
<dbReference type="AlphaFoldDB" id="A0A6A6ZRP9"/>
<dbReference type="InterPro" id="IPR011051">
    <property type="entry name" value="RmlC_Cupin_sf"/>
</dbReference>
<evidence type="ECO:0000313" key="3">
    <source>
        <dbReference type="EMBL" id="KAF2823124.1"/>
    </source>
</evidence>
<evidence type="ECO:0000256" key="1">
    <source>
        <dbReference type="SAM" id="MobiDB-lite"/>
    </source>
</evidence>
<dbReference type="OrthoDB" id="1161823at2759"/>